<organism evidence="2 3">
    <name type="scientific">Pontibacter silvestris</name>
    <dbReference type="NCBI Taxonomy" id="2305183"/>
    <lineage>
        <taxon>Bacteria</taxon>
        <taxon>Pseudomonadati</taxon>
        <taxon>Bacteroidota</taxon>
        <taxon>Cytophagia</taxon>
        <taxon>Cytophagales</taxon>
        <taxon>Hymenobacteraceae</taxon>
        <taxon>Pontibacter</taxon>
    </lineage>
</organism>
<proteinExistence type="predicted"/>
<comment type="caution">
    <text evidence="2">The sequence shown here is derived from an EMBL/GenBank/DDBJ whole genome shotgun (WGS) entry which is preliminary data.</text>
</comment>
<evidence type="ECO:0000256" key="1">
    <source>
        <dbReference type="SAM" id="Phobius"/>
    </source>
</evidence>
<feature type="transmembrane region" description="Helical" evidence="1">
    <location>
        <begin position="70"/>
        <end position="96"/>
    </location>
</feature>
<name>A0ABW4X250_9BACT</name>
<keyword evidence="1" id="KW-0812">Transmembrane</keyword>
<dbReference type="EMBL" id="JBHUHV010000058">
    <property type="protein sequence ID" value="MFD2069034.1"/>
    <property type="molecule type" value="Genomic_DNA"/>
</dbReference>
<keyword evidence="3" id="KW-1185">Reference proteome</keyword>
<feature type="transmembrane region" description="Helical" evidence="1">
    <location>
        <begin position="46"/>
        <end position="64"/>
    </location>
</feature>
<dbReference type="RefSeq" id="WP_229957475.1">
    <property type="nucleotide sequence ID" value="NZ_JAJJWI010000001.1"/>
</dbReference>
<gene>
    <name evidence="2" type="ORF">ACFSKU_19265</name>
</gene>
<keyword evidence="1" id="KW-0472">Membrane</keyword>
<evidence type="ECO:0000313" key="3">
    <source>
        <dbReference type="Proteomes" id="UP001597369"/>
    </source>
</evidence>
<dbReference type="Proteomes" id="UP001597369">
    <property type="component" value="Unassembled WGS sequence"/>
</dbReference>
<feature type="transmembrane region" description="Helical" evidence="1">
    <location>
        <begin position="6"/>
        <end position="26"/>
    </location>
</feature>
<keyword evidence="1" id="KW-1133">Transmembrane helix</keyword>
<accession>A0ABW4X250</accession>
<evidence type="ECO:0000313" key="2">
    <source>
        <dbReference type="EMBL" id="MFD2069034.1"/>
    </source>
</evidence>
<protein>
    <submittedName>
        <fullName evidence="2">Uncharacterized protein</fullName>
    </submittedName>
</protein>
<reference evidence="3" key="1">
    <citation type="journal article" date="2019" name="Int. J. Syst. Evol. Microbiol.">
        <title>The Global Catalogue of Microorganisms (GCM) 10K type strain sequencing project: providing services to taxonomists for standard genome sequencing and annotation.</title>
        <authorList>
            <consortium name="The Broad Institute Genomics Platform"/>
            <consortium name="The Broad Institute Genome Sequencing Center for Infectious Disease"/>
            <person name="Wu L."/>
            <person name="Ma J."/>
        </authorList>
    </citation>
    <scope>NUCLEOTIDE SEQUENCE [LARGE SCALE GENOMIC DNA]</scope>
    <source>
        <strain evidence="3">JCM 16545</strain>
    </source>
</reference>
<sequence>MEELILTYCSLIGLIVLGMLGMLLCADDKSEFGRNTLSSVDKWMMAGSMMVGIMIIHMNLLTLPSRSHDLSFIAGLSGFAFLVILLTTYTCWTILFSRKDVQAKEKVIRIAKSDDRTSWWHVYIKQKDMPSKVGHSGPKGKIVKQP</sequence>